<dbReference type="Proteomes" id="UP001279410">
    <property type="component" value="Unassembled WGS sequence"/>
</dbReference>
<dbReference type="GO" id="GO:0005509">
    <property type="term" value="F:calcium ion binding"/>
    <property type="evidence" value="ECO:0007669"/>
    <property type="project" value="InterPro"/>
</dbReference>
<sequence>MAKLLPLHSGAGQLVIGQRPCTAPSTTPSSTRRHTGGGSRQPWTQADKVRPVTSYPGQWLILEEVEPLIHSRLTSIKSALMAVDPDGTGLVSKEEFRLVLKSLLPVSQSLLDTLLNEISSYNISTVSPTPPHPIQPASLHPLPTTPTRLIH</sequence>
<dbReference type="Gene3D" id="1.10.238.10">
    <property type="entry name" value="EF-hand"/>
    <property type="match status" value="1"/>
</dbReference>
<feature type="compositionally biased region" description="Low complexity" evidence="3">
    <location>
        <begin position="19"/>
        <end position="30"/>
    </location>
</feature>
<organism evidence="5 6">
    <name type="scientific">Lates japonicus</name>
    <name type="common">Japanese lates</name>
    <dbReference type="NCBI Taxonomy" id="270547"/>
    <lineage>
        <taxon>Eukaryota</taxon>
        <taxon>Metazoa</taxon>
        <taxon>Chordata</taxon>
        <taxon>Craniata</taxon>
        <taxon>Vertebrata</taxon>
        <taxon>Euteleostomi</taxon>
        <taxon>Actinopterygii</taxon>
        <taxon>Neopterygii</taxon>
        <taxon>Teleostei</taxon>
        <taxon>Neoteleostei</taxon>
        <taxon>Acanthomorphata</taxon>
        <taxon>Carangaria</taxon>
        <taxon>Carangaria incertae sedis</taxon>
        <taxon>Centropomidae</taxon>
        <taxon>Lates</taxon>
    </lineage>
</organism>
<gene>
    <name evidence="5" type="ORF">AKAME5_000207300</name>
</gene>
<dbReference type="PROSITE" id="PS50222">
    <property type="entry name" value="EF_HAND_2"/>
    <property type="match status" value="1"/>
</dbReference>
<dbReference type="InterPro" id="IPR018247">
    <property type="entry name" value="EF_Hand_1_Ca_BS"/>
</dbReference>
<name>A0AAD3M5Y2_LATJO</name>
<evidence type="ECO:0000256" key="1">
    <source>
        <dbReference type="ARBA" id="ARBA00022723"/>
    </source>
</evidence>
<evidence type="ECO:0000313" key="5">
    <source>
        <dbReference type="EMBL" id="GLD48024.1"/>
    </source>
</evidence>
<evidence type="ECO:0000313" key="6">
    <source>
        <dbReference type="Proteomes" id="UP001279410"/>
    </source>
</evidence>
<keyword evidence="1" id="KW-0479">Metal-binding</keyword>
<feature type="region of interest" description="Disordered" evidence="3">
    <location>
        <begin position="129"/>
        <end position="151"/>
    </location>
</feature>
<accession>A0AAD3M5Y2</accession>
<reference evidence="5" key="1">
    <citation type="submission" date="2022-08" db="EMBL/GenBank/DDBJ databases">
        <title>Genome sequencing of akame (Lates japonicus).</title>
        <authorList>
            <person name="Hashiguchi Y."/>
            <person name="Takahashi H."/>
        </authorList>
    </citation>
    <scope>NUCLEOTIDE SEQUENCE</scope>
    <source>
        <strain evidence="5">Kochi</strain>
    </source>
</reference>
<dbReference type="SUPFAM" id="SSF47473">
    <property type="entry name" value="EF-hand"/>
    <property type="match status" value="1"/>
</dbReference>
<feature type="region of interest" description="Disordered" evidence="3">
    <location>
        <begin position="16"/>
        <end position="48"/>
    </location>
</feature>
<dbReference type="AlphaFoldDB" id="A0AAD3M5Y2"/>
<evidence type="ECO:0000256" key="3">
    <source>
        <dbReference type="SAM" id="MobiDB-lite"/>
    </source>
</evidence>
<evidence type="ECO:0000256" key="2">
    <source>
        <dbReference type="ARBA" id="ARBA00022837"/>
    </source>
</evidence>
<dbReference type="EMBL" id="BRZM01000005">
    <property type="protein sequence ID" value="GLD48024.1"/>
    <property type="molecule type" value="Genomic_DNA"/>
</dbReference>
<dbReference type="PROSITE" id="PS00018">
    <property type="entry name" value="EF_HAND_1"/>
    <property type="match status" value="1"/>
</dbReference>
<evidence type="ECO:0000259" key="4">
    <source>
        <dbReference type="PROSITE" id="PS50222"/>
    </source>
</evidence>
<proteinExistence type="predicted"/>
<feature type="domain" description="EF-hand" evidence="4">
    <location>
        <begin position="71"/>
        <end position="106"/>
    </location>
</feature>
<keyword evidence="2" id="KW-0106">Calcium</keyword>
<protein>
    <submittedName>
        <fullName evidence="5">EF-hand calcium-binding domain-containing protein 6</fullName>
    </submittedName>
</protein>
<keyword evidence="6" id="KW-1185">Reference proteome</keyword>
<dbReference type="InterPro" id="IPR002048">
    <property type="entry name" value="EF_hand_dom"/>
</dbReference>
<dbReference type="InterPro" id="IPR011992">
    <property type="entry name" value="EF-hand-dom_pair"/>
</dbReference>
<comment type="caution">
    <text evidence="5">The sequence shown here is derived from an EMBL/GenBank/DDBJ whole genome shotgun (WGS) entry which is preliminary data.</text>
</comment>